<organism evidence="2 3">
    <name type="scientific">Peptoniphilus ovalis</name>
    <dbReference type="NCBI Taxonomy" id="2841503"/>
    <lineage>
        <taxon>Bacteria</taxon>
        <taxon>Bacillati</taxon>
        <taxon>Bacillota</taxon>
        <taxon>Tissierellia</taxon>
        <taxon>Tissierellales</taxon>
        <taxon>Peptoniphilaceae</taxon>
        <taxon>Peptoniphilus</taxon>
    </lineage>
</organism>
<dbReference type="CDD" id="cd01745">
    <property type="entry name" value="GATase1_2"/>
    <property type="match status" value="1"/>
</dbReference>
<feature type="chain" id="PRO_5045954099" evidence="1">
    <location>
        <begin position="27"/>
        <end position="272"/>
    </location>
</feature>
<sequence>MKRNLKVLAILILAILVLTGCSQKTEAPKIGLSWSTDDAHEDSKDKVDEDTQVFADALRKAGAEVVFLNEIKSLEQAKKEISNVSGVIVTGGADLNPALYNEEPIETLEEIDERRDSSDLFLVQALLEEDKPTIATCRGMQLTNILSGGTLYQDIIVQNPTDIVHRDPNLEVYVKHNITVDKDNLLADAIGKDGVIEVNSWHHQTIKDLGDNLKVIAKADDGTIEAIERTDKTYFLGVQYHPEDQIVADNDENALNLYKSFIAKAEEFSKNK</sequence>
<accession>A0ABS6FEB6</accession>
<dbReference type="RefSeq" id="WP_216548294.1">
    <property type="nucleotide sequence ID" value="NZ_JAHLQO010000001.1"/>
</dbReference>
<dbReference type="PANTHER" id="PTHR43235:SF1">
    <property type="entry name" value="GLUTAMINE AMIDOTRANSFERASE PB2B2.05-RELATED"/>
    <property type="match status" value="1"/>
</dbReference>
<dbReference type="InterPro" id="IPR044668">
    <property type="entry name" value="PuuD-like"/>
</dbReference>
<gene>
    <name evidence="2" type="ORF">KQI68_01540</name>
</gene>
<dbReference type="Proteomes" id="UP000783742">
    <property type="component" value="Unassembled WGS sequence"/>
</dbReference>
<dbReference type="PANTHER" id="PTHR43235">
    <property type="entry name" value="GLUTAMINE AMIDOTRANSFERASE PB2B2.05-RELATED"/>
    <property type="match status" value="1"/>
</dbReference>
<dbReference type="PROSITE" id="PS51257">
    <property type="entry name" value="PROKAR_LIPOPROTEIN"/>
    <property type="match status" value="1"/>
</dbReference>
<evidence type="ECO:0000313" key="3">
    <source>
        <dbReference type="Proteomes" id="UP000783742"/>
    </source>
</evidence>
<evidence type="ECO:0000256" key="1">
    <source>
        <dbReference type="SAM" id="SignalP"/>
    </source>
</evidence>
<protein>
    <submittedName>
        <fullName evidence="2">Gamma-glutamyl-gamma-aminobutyrate hydrolase family protein</fullName>
    </submittedName>
</protein>
<dbReference type="PROSITE" id="PS51273">
    <property type="entry name" value="GATASE_TYPE_1"/>
    <property type="match status" value="1"/>
</dbReference>
<keyword evidence="3" id="KW-1185">Reference proteome</keyword>
<name>A0ABS6FEB6_9FIRM</name>
<dbReference type="Pfam" id="PF07722">
    <property type="entry name" value="Peptidase_C26"/>
    <property type="match status" value="1"/>
</dbReference>
<dbReference type="GO" id="GO:0016787">
    <property type="term" value="F:hydrolase activity"/>
    <property type="evidence" value="ECO:0007669"/>
    <property type="project" value="UniProtKB-KW"/>
</dbReference>
<dbReference type="EMBL" id="JAHLQO010000001">
    <property type="protein sequence ID" value="MBU5668515.1"/>
    <property type="molecule type" value="Genomic_DNA"/>
</dbReference>
<comment type="caution">
    <text evidence="2">The sequence shown here is derived from an EMBL/GenBank/DDBJ whole genome shotgun (WGS) entry which is preliminary data.</text>
</comment>
<reference evidence="2 3" key="1">
    <citation type="submission" date="2021-06" db="EMBL/GenBank/DDBJ databases">
        <authorList>
            <person name="Sun Q."/>
            <person name="Li D."/>
        </authorList>
    </citation>
    <scope>NUCLEOTIDE SEQUENCE [LARGE SCALE GENOMIC DNA]</scope>
    <source>
        <strain evidence="2 3">MSJ-1</strain>
    </source>
</reference>
<feature type="signal peptide" evidence="1">
    <location>
        <begin position="1"/>
        <end position="26"/>
    </location>
</feature>
<proteinExistence type="predicted"/>
<dbReference type="InterPro" id="IPR011697">
    <property type="entry name" value="Peptidase_C26"/>
</dbReference>
<keyword evidence="1" id="KW-0732">Signal</keyword>
<keyword evidence="2" id="KW-0378">Hydrolase</keyword>
<evidence type="ECO:0000313" key="2">
    <source>
        <dbReference type="EMBL" id="MBU5668515.1"/>
    </source>
</evidence>